<sequence length="539" mass="60133">MGRDFNTYGLNPLDRSAPTPRSGPSIDMGVAFQQWMQSIGLLSTFRHRHPSLLRHTYARNNTSVALDDIYITAISAHILSASGIWLHTIHSIDHAGTPFMDLALCSGDHTPSRLSGVKPTRSLTKGDITTFDTTDWLEASVQNLYDILYTSAKIQWGETSHIRKALNRAVAIQRTNRGRISNLRLAHMVELPKWIRIPNLPPSTCWHSFGAIAIGHRTLEKCMSQKARLAYHLHPTNPRAPTNRMVPRPPNAEIPPISTRSTHSTHSIQSVIIRPADVLPRYSSDQEEIHSDRLQGPTLSVTASSMIWIAQTSVVAQAFQTPAGTTWDTTYHYDADMQARCDRSLHTRVSPGYGGVSQELWISASACIRERERTVINLILRTCLVPPILEHKQMIYLAKSAIARGVVNLDLGLPPWRPIIVQTALNSRIFTVIRDYISPCLPNQEMQNGFQWDRTVQAVAVLTSLLIERAERRQEELFLISKDCLKCFDRIQAGSWSTSTASSVSHPFLASSWTIFLKPARLTSARSLDGSTGASVNSD</sequence>
<name>W4FGS5_APHAT</name>
<proteinExistence type="predicted"/>
<evidence type="ECO:0000313" key="2">
    <source>
        <dbReference type="EMBL" id="ETV65963.1"/>
    </source>
</evidence>
<accession>W4FGS5</accession>
<dbReference type="EMBL" id="KI913220">
    <property type="protein sequence ID" value="ETV65963.1"/>
    <property type="molecule type" value="Genomic_DNA"/>
</dbReference>
<dbReference type="OrthoDB" id="143539at2759"/>
<dbReference type="VEuPathDB" id="FungiDB:H257_17441"/>
<reference evidence="2" key="1">
    <citation type="submission" date="2013-12" db="EMBL/GenBank/DDBJ databases">
        <title>The Genome Sequence of Aphanomyces astaci APO3.</title>
        <authorList>
            <consortium name="The Broad Institute Genomics Platform"/>
            <person name="Russ C."/>
            <person name="Tyler B."/>
            <person name="van West P."/>
            <person name="Dieguez-Uribeondo J."/>
            <person name="Young S.K."/>
            <person name="Zeng Q."/>
            <person name="Gargeya S."/>
            <person name="Fitzgerald M."/>
            <person name="Abouelleil A."/>
            <person name="Alvarado L."/>
            <person name="Chapman S.B."/>
            <person name="Gainer-Dewar J."/>
            <person name="Goldberg J."/>
            <person name="Griggs A."/>
            <person name="Gujja S."/>
            <person name="Hansen M."/>
            <person name="Howarth C."/>
            <person name="Imamovic A."/>
            <person name="Ireland A."/>
            <person name="Larimer J."/>
            <person name="McCowan C."/>
            <person name="Murphy C."/>
            <person name="Pearson M."/>
            <person name="Poon T.W."/>
            <person name="Priest M."/>
            <person name="Roberts A."/>
            <person name="Saif S."/>
            <person name="Shea T."/>
            <person name="Sykes S."/>
            <person name="Wortman J."/>
            <person name="Nusbaum C."/>
            <person name="Birren B."/>
        </authorList>
    </citation>
    <scope>NUCLEOTIDE SEQUENCE [LARGE SCALE GENOMIC DNA]</scope>
    <source>
        <strain evidence="2">APO3</strain>
    </source>
</reference>
<dbReference type="GeneID" id="20819437"/>
<protein>
    <submittedName>
        <fullName evidence="2">Uncharacterized protein</fullName>
    </submittedName>
</protein>
<dbReference type="AlphaFoldDB" id="W4FGS5"/>
<gene>
    <name evidence="2" type="ORF">H257_17441</name>
</gene>
<dbReference type="RefSeq" id="XP_009844542.1">
    <property type="nucleotide sequence ID" value="XM_009846240.1"/>
</dbReference>
<organism evidence="2">
    <name type="scientific">Aphanomyces astaci</name>
    <name type="common">Crayfish plague agent</name>
    <dbReference type="NCBI Taxonomy" id="112090"/>
    <lineage>
        <taxon>Eukaryota</taxon>
        <taxon>Sar</taxon>
        <taxon>Stramenopiles</taxon>
        <taxon>Oomycota</taxon>
        <taxon>Saprolegniomycetes</taxon>
        <taxon>Saprolegniales</taxon>
        <taxon>Verrucalvaceae</taxon>
        <taxon>Aphanomyces</taxon>
    </lineage>
</organism>
<evidence type="ECO:0000256" key="1">
    <source>
        <dbReference type="SAM" id="MobiDB-lite"/>
    </source>
</evidence>
<feature type="region of interest" description="Disordered" evidence="1">
    <location>
        <begin position="1"/>
        <end position="22"/>
    </location>
</feature>